<protein>
    <submittedName>
        <fullName evidence="1">Uncharacterized protein</fullName>
    </submittedName>
</protein>
<comment type="caution">
    <text evidence="1">The sequence shown here is derived from an EMBL/GenBank/DDBJ whole genome shotgun (WGS) entry which is preliminary data.</text>
</comment>
<dbReference type="EMBL" id="MFTP01000022">
    <property type="protein sequence ID" value="OGI65234.1"/>
    <property type="molecule type" value="Genomic_DNA"/>
</dbReference>
<dbReference type="Proteomes" id="UP000177370">
    <property type="component" value="Unassembled WGS sequence"/>
</dbReference>
<gene>
    <name evidence="1" type="ORF">A2647_04805</name>
</gene>
<sequence length="146" mass="16178">MKESRSRIEQKKLIEVVGDLNLTRRKLTEKPGLAVAFLLSDKDFKVYVSPDNSHEKAAKMAGLPSNNSKEVLIKGRISPKISAFLFEEKGKNPGDFLRGDVDSNLINALVPGVASALKEWLGKDFENYSTSYKNRSSPTRPPQSIA</sequence>
<organism evidence="1 2">
    <name type="scientific">Candidatus Nomurabacteria bacterium RIFCSPHIGHO2_01_FULL_40_24b</name>
    <dbReference type="NCBI Taxonomy" id="1801739"/>
    <lineage>
        <taxon>Bacteria</taxon>
        <taxon>Candidatus Nomuraibacteriota</taxon>
    </lineage>
</organism>
<evidence type="ECO:0000313" key="1">
    <source>
        <dbReference type="EMBL" id="OGI65234.1"/>
    </source>
</evidence>
<proteinExistence type="predicted"/>
<name>A0A1F6V6Y9_9BACT</name>
<accession>A0A1F6V6Y9</accession>
<reference evidence="1 2" key="1">
    <citation type="journal article" date="2016" name="Nat. Commun.">
        <title>Thousands of microbial genomes shed light on interconnected biogeochemical processes in an aquifer system.</title>
        <authorList>
            <person name="Anantharaman K."/>
            <person name="Brown C.T."/>
            <person name="Hug L.A."/>
            <person name="Sharon I."/>
            <person name="Castelle C.J."/>
            <person name="Probst A.J."/>
            <person name="Thomas B.C."/>
            <person name="Singh A."/>
            <person name="Wilkins M.J."/>
            <person name="Karaoz U."/>
            <person name="Brodie E.L."/>
            <person name="Williams K.H."/>
            <person name="Hubbard S.S."/>
            <person name="Banfield J.F."/>
        </authorList>
    </citation>
    <scope>NUCLEOTIDE SEQUENCE [LARGE SCALE GENOMIC DNA]</scope>
</reference>
<dbReference type="AlphaFoldDB" id="A0A1F6V6Y9"/>
<evidence type="ECO:0000313" key="2">
    <source>
        <dbReference type="Proteomes" id="UP000177370"/>
    </source>
</evidence>